<feature type="transmembrane region" description="Helical" evidence="1">
    <location>
        <begin position="239"/>
        <end position="260"/>
    </location>
</feature>
<evidence type="ECO:0000256" key="1">
    <source>
        <dbReference type="SAM" id="Phobius"/>
    </source>
</evidence>
<feature type="transmembrane region" description="Helical" evidence="1">
    <location>
        <begin position="416"/>
        <end position="439"/>
    </location>
</feature>
<feature type="domain" description="Fatty acid desaturase" evidence="2">
    <location>
        <begin position="267"/>
        <end position="539"/>
    </location>
</feature>
<evidence type="ECO:0000313" key="4">
    <source>
        <dbReference type="EMBL" id="CAE0790181.1"/>
    </source>
</evidence>
<evidence type="ECO:0000313" key="3">
    <source>
        <dbReference type="EMBL" id="CAE0790180.1"/>
    </source>
</evidence>
<evidence type="ECO:0000259" key="2">
    <source>
        <dbReference type="Pfam" id="PF00487"/>
    </source>
</evidence>
<dbReference type="PANTHER" id="PTHR32100">
    <property type="entry name" value="OMEGA-6 FATTY ACID DESATURASE, CHLOROPLASTIC"/>
    <property type="match status" value="1"/>
</dbReference>
<feature type="transmembrane region" description="Helical" evidence="1">
    <location>
        <begin position="31"/>
        <end position="49"/>
    </location>
</feature>
<keyword evidence="1" id="KW-1133">Transmembrane helix</keyword>
<proteinExistence type="predicted"/>
<dbReference type="EMBL" id="HBJA01003986">
    <property type="protein sequence ID" value="CAE0790181.1"/>
    <property type="molecule type" value="Transcribed_RNA"/>
</dbReference>
<dbReference type="GO" id="GO:0006629">
    <property type="term" value="P:lipid metabolic process"/>
    <property type="evidence" value="ECO:0007669"/>
    <property type="project" value="InterPro"/>
</dbReference>
<name>A0A6T1PDL9_9EUGL</name>
<feature type="transmembrane region" description="Helical" evidence="1">
    <location>
        <begin position="148"/>
        <end position="168"/>
    </location>
</feature>
<organism evidence="3">
    <name type="scientific">Eutreptiella gymnastica</name>
    <dbReference type="NCBI Taxonomy" id="73025"/>
    <lineage>
        <taxon>Eukaryota</taxon>
        <taxon>Discoba</taxon>
        <taxon>Euglenozoa</taxon>
        <taxon>Euglenida</taxon>
        <taxon>Spirocuta</taxon>
        <taxon>Euglenophyceae</taxon>
        <taxon>Eutreptiales</taxon>
        <taxon>Eutreptiaceae</taxon>
        <taxon>Eutreptiella</taxon>
    </lineage>
</organism>
<feature type="transmembrane region" description="Helical" evidence="1">
    <location>
        <begin position="266"/>
        <end position="287"/>
    </location>
</feature>
<accession>A0A6T1PDL9</accession>
<dbReference type="InterPro" id="IPR005804">
    <property type="entry name" value="FA_desaturase_dom"/>
</dbReference>
<keyword evidence="1" id="KW-0812">Transmembrane</keyword>
<dbReference type="EMBL" id="HBJA01003985">
    <property type="protein sequence ID" value="CAE0790180.1"/>
    <property type="molecule type" value="Transcribed_RNA"/>
</dbReference>
<dbReference type="CDD" id="cd03507">
    <property type="entry name" value="Delta12-FADS-like"/>
    <property type="match status" value="1"/>
</dbReference>
<dbReference type="InterPro" id="IPR012171">
    <property type="entry name" value="Fatty_acid_desaturase"/>
</dbReference>
<protein>
    <recommendedName>
        <fullName evidence="2">Fatty acid desaturase domain-containing protein</fullName>
    </recommendedName>
</protein>
<dbReference type="GO" id="GO:0016491">
    <property type="term" value="F:oxidoreductase activity"/>
    <property type="evidence" value="ECO:0007669"/>
    <property type="project" value="InterPro"/>
</dbReference>
<sequence length="600" mass="66203">MEAVPQYIEIPASLEEDGACQTRVGSVLTHLTLSTTVLASLVMGALMVIDPSTQNAAQSLWSAALSRAPPVVSWQPVYQPQQGARPSMVRPPMPNAGAHRDTSVLTSLTRDGSAAFGSEKKAKADITAPKASATADVKDTGFLSKIPIFGPLLGFFASVFTLYSYSAFRKRHAENLEMQAKEQAALSADVQYVAEDKVAGFSGLKGKALIAGKKYPTKPEVMAAIPKELMKRDTFKSMMYALMSLTVTGLCVFAGTFIPYSWTYAWAWAIYGVVTGTVATGCWVVAHECGHNAFSDNRVLQDAVGYTFHSLLLVPYFSWQRSHAVHHANTNNMETGETHVPRRPTKHTAGISVFFKKALGPLWPLVHSFVVLAFGWPMYLISGESGGPAYGKTNHFWPYAPFNNGKKELFPGKHKLRVLLSDIGVLAVIAGLIAWGTTYGAMYPVLHYVLPYMFTNAWLVGYTWLQHTDVDVPHFDQNQYTWAKGAFHTIDRPYGPVLDFLHHGIGSTHVCHHVNSAIPHYNAWKVTEHLKTTFPDIYLYDPTPIHKALWRVANNCIAVDKQPGEDGMYVWLKEPLAALKEPKKEEEKQPIAQQPVLATV</sequence>
<feature type="transmembrane region" description="Helical" evidence="1">
    <location>
        <begin position="362"/>
        <end position="382"/>
    </location>
</feature>
<keyword evidence="1" id="KW-0472">Membrane</keyword>
<dbReference type="Pfam" id="PF00487">
    <property type="entry name" value="FA_desaturase"/>
    <property type="match status" value="1"/>
</dbReference>
<dbReference type="AlphaFoldDB" id="A0A6T1PDL9"/>
<reference evidence="3" key="1">
    <citation type="submission" date="2021-01" db="EMBL/GenBank/DDBJ databases">
        <authorList>
            <person name="Corre E."/>
            <person name="Pelletier E."/>
            <person name="Niang G."/>
            <person name="Scheremetjew M."/>
            <person name="Finn R."/>
            <person name="Kale V."/>
            <person name="Holt S."/>
            <person name="Cochrane G."/>
            <person name="Meng A."/>
            <person name="Brown T."/>
            <person name="Cohen L."/>
        </authorList>
    </citation>
    <scope>NUCLEOTIDE SEQUENCE</scope>
    <source>
        <strain evidence="3">CCMP1594</strain>
    </source>
</reference>
<gene>
    <name evidence="3" type="ORF">EGYM00163_LOCUS1294</name>
    <name evidence="4" type="ORF">EGYM00163_LOCUS1295</name>
</gene>